<feature type="region of interest" description="Disordered" evidence="1">
    <location>
        <begin position="57"/>
        <end position="81"/>
    </location>
</feature>
<protein>
    <submittedName>
        <fullName evidence="2">Uncharacterized protein</fullName>
    </submittedName>
</protein>
<dbReference type="Proteomes" id="UP001458880">
    <property type="component" value="Unassembled WGS sequence"/>
</dbReference>
<keyword evidence="3" id="KW-1185">Reference proteome</keyword>
<dbReference type="AlphaFoldDB" id="A0AAW1IGW7"/>
<accession>A0AAW1IGW7</accession>
<comment type="caution">
    <text evidence="2">The sequence shown here is derived from an EMBL/GenBank/DDBJ whole genome shotgun (WGS) entry which is preliminary data.</text>
</comment>
<evidence type="ECO:0000313" key="2">
    <source>
        <dbReference type="EMBL" id="KAK9688600.1"/>
    </source>
</evidence>
<name>A0AAW1IGW7_POPJA</name>
<feature type="compositionally biased region" description="Basic residues" evidence="1">
    <location>
        <begin position="1"/>
        <end position="11"/>
    </location>
</feature>
<evidence type="ECO:0000313" key="3">
    <source>
        <dbReference type="Proteomes" id="UP001458880"/>
    </source>
</evidence>
<evidence type="ECO:0000256" key="1">
    <source>
        <dbReference type="SAM" id="MobiDB-lite"/>
    </source>
</evidence>
<dbReference type="EMBL" id="JASPKY010000585">
    <property type="protein sequence ID" value="KAK9688600.1"/>
    <property type="molecule type" value="Genomic_DNA"/>
</dbReference>
<sequence>MRSKEGRKKSGRTGAPINLQPTAQPDMLYITRPKRRDVRELRSLTATGYAVHNTTKEKRCAGAAESHSKGQREIHDEEEEG</sequence>
<feature type="compositionally biased region" description="Basic and acidic residues" evidence="1">
    <location>
        <begin position="57"/>
        <end position="75"/>
    </location>
</feature>
<feature type="region of interest" description="Disordered" evidence="1">
    <location>
        <begin position="1"/>
        <end position="26"/>
    </location>
</feature>
<proteinExistence type="predicted"/>
<organism evidence="2 3">
    <name type="scientific">Popillia japonica</name>
    <name type="common">Japanese beetle</name>
    <dbReference type="NCBI Taxonomy" id="7064"/>
    <lineage>
        <taxon>Eukaryota</taxon>
        <taxon>Metazoa</taxon>
        <taxon>Ecdysozoa</taxon>
        <taxon>Arthropoda</taxon>
        <taxon>Hexapoda</taxon>
        <taxon>Insecta</taxon>
        <taxon>Pterygota</taxon>
        <taxon>Neoptera</taxon>
        <taxon>Endopterygota</taxon>
        <taxon>Coleoptera</taxon>
        <taxon>Polyphaga</taxon>
        <taxon>Scarabaeiformia</taxon>
        <taxon>Scarabaeidae</taxon>
        <taxon>Rutelinae</taxon>
        <taxon>Popillia</taxon>
    </lineage>
</organism>
<reference evidence="2 3" key="1">
    <citation type="journal article" date="2024" name="BMC Genomics">
        <title>De novo assembly and annotation of Popillia japonica's genome with initial clues to its potential as an invasive pest.</title>
        <authorList>
            <person name="Cucini C."/>
            <person name="Boschi S."/>
            <person name="Funari R."/>
            <person name="Cardaioli E."/>
            <person name="Iannotti N."/>
            <person name="Marturano G."/>
            <person name="Paoli F."/>
            <person name="Bruttini M."/>
            <person name="Carapelli A."/>
            <person name="Frati F."/>
            <person name="Nardi F."/>
        </authorList>
    </citation>
    <scope>NUCLEOTIDE SEQUENCE [LARGE SCALE GENOMIC DNA]</scope>
    <source>
        <strain evidence="2">DMR45628</strain>
    </source>
</reference>
<gene>
    <name evidence="2" type="ORF">QE152_g35195</name>
</gene>